<keyword evidence="5" id="KW-1185">Reference proteome</keyword>
<dbReference type="SMART" id="SM00360">
    <property type="entry name" value="RRM"/>
    <property type="match status" value="1"/>
</dbReference>
<dbReference type="Pfam" id="PF00076">
    <property type="entry name" value="RRM_1"/>
    <property type="match status" value="1"/>
</dbReference>
<evidence type="ECO:0000313" key="4">
    <source>
        <dbReference type="EMBL" id="WUQ83418.1"/>
    </source>
</evidence>
<sequence length="105" mass="10868">MAVQAIVSALHFSTTAASLKDHFAQFNPTEAFVATDRGSGKSKGHGSVTFPTTQDLEAAITALDNSELHGRTIKVDRASEPARSGGAYGSTPRTSGRAYGAPTTS</sequence>
<dbReference type="Proteomes" id="UP001432222">
    <property type="component" value="Chromosome"/>
</dbReference>
<dbReference type="InterPro" id="IPR052462">
    <property type="entry name" value="SLIRP/GR-RBP-like"/>
</dbReference>
<name>A0ABZ1TWS5_9ACTN</name>
<dbReference type="Gene3D" id="3.30.70.330">
    <property type="match status" value="1"/>
</dbReference>
<dbReference type="InterPro" id="IPR000504">
    <property type="entry name" value="RRM_dom"/>
</dbReference>
<evidence type="ECO:0000313" key="5">
    <source>
        <dbReference type="Proteomes" id="UP001432222"/>
    </source>
</evidence>
<accession>A0ABZ1TWS5</accession>
<evidence type="ECO:0000256" key="1">
    <source>
        <dbReference type="ARBA" id="ARBA00022884"/>
    </source>
</evidence>
<reference evidence="4" key="1">
    <citation type="submission" date="2022-10" db="EMBL/GenBank/DDBJ databases">
        <title>The complete genomes of actinobacterial strains from the NBC collection.</title>
        <authorList>
            <person name="Joergensen T.S."/>
            <person name="Alvarez Arevalo M."/>
            <person name="Sterndorff E.B."/>
            <person name="Faurdal D."/>
            <person name="Vuksanovic O."/>
            <person name="Mourched A.-S."/>
            <person name="Charusanti P."/>
            <person name="Shaw S."/>
            <person name="Blin K."/>
            <person name="Weber T."/>
        </authorList>
    </citation>
    <scope>NUCLEOTIDE SEQUENCE</scope>
    <source>
        <strain evidence="4">NBC_00222</strain>
    </source>
</reference>
<dbReference type="SUPFAM" id="SSF54928">
    <property type="entry name" value="RNA-binding domain, RBD"/>
    <property type="match status" value="1"/>
</dbReference>
<evidence type="ECO:0000256" key="2">
    <source>
        <dbReference type="SAM" id="MobiDB-lite"/>
    </source>
</evidence>
<dbReference type="PANTHER" id="PTHR48027">
    <property type="entry name" value="HETEROGENEOUS NUCLEAR RIBONUCLEOPROTEIN 87F-RELATED"/>
    <property type="match status" value="1"/>
</dbReference>
<organism evidence="4 5">
    <name type="scientific">Kitasatospora purpeofusca</name>
    <dbReference type="NCBI Taxonomy" id="67352"/>
    <lineage>
        <taxon>Bacteria</taxon>
        <taxon>Bacillati</taxon>
        <taxon>Actinomycetota</taxon>
        <taxon>Actinomycetes</taxon>
        <taxon>Kitasatosporales</taxon>
        <taxon>Streptomycetaceae</taxon>
        <taxon>Kitasatospora</taxon>
    </lineage>
</organism>
<dbReference type="InterPro" id="IPR012677">
    <property type="entry name" value="Nucleotide-bd_a/b_plait_sf"/>
</dbReference>
<proteinExistence type="predicted"/>
<dbReference type="PROSITE" id="PS50102">
    <property type="entry name" value="RRM"/>
    <property type="match status" value="1"/>
</dbReference>
<protein>
    <submittedName>
        <fullName evidence="4">RNA-binding protein</fullName>
    </submittedName>
</protein>
<dbReference type="RefSeq" id="WP_328954445.1">
    <property type="nucleotide sequence ID" value="NZ_CP108110.1"/>
</dbReference>
<feature type="domain" description="RRM" evidence="3">
    <location>
        <begin position="3"/>
        <end position="80"/>
    </location>
</feature>
<feature type="region of interest" description="Disordered" evidence="2">
    <location>
        <begin position="72"/>
        <end position="105"/>
    </location>
</feature>
<keyword evidence="1" id="KW-0694">RNA-binding</keyword>
<evidence type="ECO:0000259" key="3">
    <source>
        <dbReference type="PROSITE" id="PS50102"/>
    </source>
</evidence>
<dbReference type="EMBL" id="CP108110">
    <property type="protein sequence ID" value="WUQ83418.1"/>
    <property type="molecule type" value="Genomic_DNA"/>
</dbReference>
<gene>
    <name evidence="4" type="ORF">OHA16_10800</name>
</gene>
<dbReference type="InterPro" id="IPR035979">
    <property type="entry name" value="RBD_domain_sf"/>
</dbReference>